<feature type="transmembrane region" description="Helical" evidence="1">
    <location>
        <begin position="48"/>
        <end position="66"/>
    </location>
</feature>
<proteinExistence type="predicted"/>
<dbReference type="AlphaFoldDB" id="A0A2I0BEW8"/>
<accession>A0A2I0BEW8</accession>
<evidence type="ECO:0000313" key="2">
    <source>
        <dbReference type="EMBL" id="PKA66341.1"/>
    </source>
</evidence>
<keyword evidence="1" id="KW-0472">Membrane</keyword>
<keyword evidence="3" id="KW-1185">Reference proteome</keyword>
<dbReference type="EMBL" id="KZ451886">
    <property type="protein sequence ID" value="PKA66341.1"/>
    <property type="molecule type" value="Genomic_DNA"/>
</dbReference>
<evidence type="ECO:0000256" key="1">
    <source>
        <dbReference type="SAM" id="Phobius"/>
    </source>
</evidence>
<reference evidence="2 3" key="1">
    <citation type="journal article" date="2017" name="Nature">
        <title>The Apostasia genome and the evolution of orchids.</title>
        <authorList>
            <person name="Zhang G.Q."/>
            <person name="Liu K.W."/>
            <person name="Li Z."/>
            <person name="Lohaus R."/>
            <person name="Hsiao Y.Y."/>
            <person name="Niu S.C."/>
            <person name="Wang J.Y."/>
            <person name="Lin Y.C."/>
            <person name="Xu Q."/>
            <person name="Chen L.J."/>
            <person name="Yoshida K."/>
            <person name="Fujiwara S."/>
            <person name="Wang Z.W."/>
            <person name="Zhang Y.Q."/>
            <person name="Mitsuda N."/>
            <person name="Wang M."/>
            <person name="Liu G.H."/>
            <person name="Pecoraro L."/>
            <person name="Huang H.X."/>
            <person name="Xiao X.J."/>
            <person name="Lin M."/>
            <person name="Wu X.Y."/>
            <person name="Wu W.L."/>
            <person name="Chen Y.Y."/>
            <person name="Chang S.B."/>
            <person name="Sakamoto S."/>
            <person name="Ohme-Takagi M."/>
            <person name="Yagi M."/>
            <person name="Zeng S.J."/>
            <person name="Shen C.Y."/>
            <person name="Yeh C.M."/>
            <person name="Luo Y.B."/>
            <person name="Tsai W.C."/>
            <person name="Van de Peer Y."/>
            <person name="Liu Z.J."/>
        </authorList>
    </citation>
    <scope>NUCLEOTIDE SEQUENCE [LARGE SCALE GENOMIC DNA]</scope>
    <source>
        <strain evidence="3">cv. Shenzhen</strain>
        <tissue evidence="2">Stem</tissue>
    </source>
</reference>
<dbReference type="OrthoDB" id="10488088at2759"/>
<evidence type="ECO:0000313" key="3">
    <source>
        <dbReference type="Proteomes" id="UP000236161"/>
    </source>
</evidence>
<organism evidence="2 3">
    <name type="scientific">Apostasia shenzhenica</name>
    <dbReference type="NCBI Taxonomy" id="1088818"/>
    <lineage>
        <taxon>Eukaryota</taxon>
        <taxon>Viridiplantae</taxon>
        <taxon>Streptophyta</taxon>
        <taxon>Embryophyta</taxon>
        <taxon>Tracheophyta</taxon>
        <taxon>Spermatophyta</taxon>
        <taxon>Magnoliopsida</taxon>
        <taxon>Liliopsida</taxon>
        <taxon>Asparagales</taxon>
        <taxon>Orchidaceae</taxon>
        <taxon>Apostasioideae</taxon>
        <taxon>Apostasia</taxon>
    </lineage>
</organism>
<protein>
    <submittedName>
        <fullName evidence="2">Uncharacterized protein</fullName>
    </submittedName>
</protein>
<gene>
    <name evidence="2" type="ORF">AXF42_Ash007038</name>
</gene>
<keyword evidence="1" id="KW-0812">Transmembrane</keyword>
<dbReference type="Proteomes" id="UP000236161">
    <property type="component" value="Unassembled WGS sequence"/>
</dbReference>
<sequence length="80" mass="9550">MERLYWRDPTVNSCPKEKLPGSPRTFSTVPYPTPEPAAFAPSDDRQRIYIPFLYFICLCYAMYLLFRPDLVFFSLDWQEM</sequence>
<keyword evidence="1" id="KW-1133">Transmembrane helix</keyword>
<name>A0A2I0BEW8_9ASPA</name>